<dbReference type="Pfam" id="PF03441">
    <property type="entry name" value="FAD_binding_7"/>
    <property type="match status" value="1"/>
</dbReference>
<evidence type="ECO:0000259" key="7">
    <source>
        <dbReference type="PROSITE" id="PS51645"/>
    </source>
</evidence>
<dbReference type="Pfam" id="PF00875">
    <property type="entry name" value="DNA_photolyase"/>
    <property type="match status" value="1"/>
</dbReference>
<dbReference type="InterPro" id="IPR002081">
    <property type="entry name" value="Cryptochrome/DNA_photolyase_1"/>
</dbReference>
<dbReference type="GO" id="GO:0003677">
    <property type="term" value="F:DNA binding"/>
    <property type="evidence" value="ECO:0007669"/>
    <property type="project" value="TreeGrafter"/>
</dbReference>
<dbReference type="InterPro" id="IPR036155">
    <property type="entry name" value="Crypto/Photolyase_N_sf"/>
</dbReference>
<dbReference type="PRINTS" id="PR00147">
    <property type="entry name" value="DNAPHOTLYASE"/>
</dbReference>
<dbReference type="AlphaFoldDB" id="A0A506PHC2"/>
<gene>
    <name evidence="8" type="ORF">FJ651_08880</name>
</gene>
<evidence type="ECO:0000256" key="5">
    <source>
        <dbReference type="PIRSR" id="PIRSR602081-1"/>
    </source>
</evidence>
<sequence>MNSSKQNISLVWLKRDLRLHDNEAVYNALQSGNKVLLLYAFEDMLLNDEHYSQRHWDFVEESLRDLNERLKVHNSKILVVKSDVMAAINQLLQFYKIDAVYSHQETGIKVTYDRDKAFERYCKNSLITWHQNINNGVVRGLKNRVQWFESWDDYMSKPQIEFHPKPEQLLPISQVEQLENYFYIPNLTTNSASPFQKGGTTTGLKYAKSFFDERHKNYMFHISKPELARRSCSRLSPYLAWGNLSVRQVYQHAQATKNRDNARHIAAFASRLRWQAHFIQKFEMECSMEFVSINKAYQKLKKSISLQYQEAWREGQTGFPLVDASMRCLKETGYLNFRMRALVVSFFTHCLWQPWQDASKHLSRMFLDFEPGIHYPQLQMQAGETGINTLRIYNPIKNSQEHDAEAEFIKRWVPELKNLPIAFIHEPYLLTPLEEKLFNFTLGEDYPKPIVNLQKTRKKASDVLWNMQKQNDVKTESLRILKKHTLSNRSRMLKSD</sequence>
<dbReference type="SUPFAM" id="SSF52425">
    <property type="entry name" value="Cryptochrome/photolyase, N-terminal domain"/>
    <property type="match status" value="1"/>
</dbReference>
<dbReference type="PANTHER" id="PTHR11455:SF9">
    <property type="entry name" value="CRYPTOCHROME CIRCADIAN CLOCK 5 ISOFORM X1"/>
    <property type="match status" value="1"/>
</dbReference>
<evidence type="ECO:0000256" key="3">
    <source>
        <dbReference type="ARBA" id="ARBA00022827"/>
    </source>
</evidence>
<dbReference type="InterPro" id="IPR036134">
    <property type="entry name" value="Crypto/Photolyase_FAD-like_sf"/>
</dbReference>
<dbReference type="Gene3D" id="1.10.579.10">
    <property type="entry name" value="DNA Cyclobutane Dipyrimidine Photolyase, subunit A, domain 3"/>
    <property type="match status" value="1"/>
</dbReference>
<dbReference type="Proteomes" id="UP000317332">
    <property type="component" value="Unassembled WGS sequence"/>
</dbReference>
<name>A0A506PHC2_9FLAO</name>
<dbReference type="InterPro" id="IPR018394">
    <property type="entry name" value="DNA_photolyase_1_CS_C"/>
</dbReference>
<keyword evidence="8" id="KW-0456">Lyase</keyword>
<dbReference type="GO" id="GO:0006950">
    <property type="term" value="P:response to stress"/>
    <property type="evidence" value="ECO:0007669"/>
    <property type="project" value="UniProtKB-ARBA"/>
</dbReference>
<protein>
    <submittedName>
        <fullName evidence="8">Deoxyribodipyrimidine photo-lyase</fullName>
    </submittedName>
</protein>
<feature type="binding site" evidence="5">
    <location>
        <position position="218"/>
    </location>
    <ligand>
        <name>FAD</name>
        <dbReference type="ChEBI" id="CHEBI:57692"/>
    </ligand>
</feature>
<evidence type="ECO:0000256" key="6">
    <source>
        <dbReference type="RuleBase" id="RU004182"/>
    </source>
</evidence>
<comment type="cofactor">
    <cofactor evidence="5">
        <name>FAD</name>
        <dbReference type="ChEBI" id="CHEBI:57692"/>
    </cofactor>
    <text evidence="5">Binds 1 FAD per subunit.</text>
</comment>
<feature type="domain" description="Photolyase/cryptochrome alpha/beta" evidence="7">
    <location>
        <begin position="7"/>
        <end position="137"/>
    </location>
</feature>
<dbReference type="Gene3D" id="1.25.40.80">
    <property type="match status" value="1"/>
</dbReference>
<dbReference type="InterPro" id="IPR014729">
    <property type="entry name" value="Rossmann-like_a/b/a_fold"/>
</dbReference>
<dbReference type="OrthoDB" id="9772484at2"/>
<dbReference type="GO" id="GO:0003904">
    <property type="term" value="F:deoxyribodipyrimidine photo-lyase activity"/>
    <property type="evidence" value="ECO:0007669"/>
    <property type="project" value="TreeGrafter"/>
</dbReference>
<dbReference type="Gene3D" id="3.40.50.620">
    <property type="entry name" value="HUPs"/>
    <property type="match status" value="1"/>
</dbReference>
<accession>A0A506PHC2</accession>
<keyword evidence="9" id="KW-1185">Reference proteome</keyword>
<dbReference type="EMBL" id="VHIQ01000004">
    <property type="protein sequence ID" value="TPV33201.1"/>
    <property type="molecule type" value="Genomic_DNA"/>
</dbReference>
<dbReference type="PANTHER" id="PTHR11455">
    <property type="entry name" value="CRYPTOCHROME"/>
    <property type="match status" value="1"/>
</dbReference>
<dbReference type="RefSeq" id="WP_140990163.1">
    <property type="nucleotide sequence ID" value="NZ_VHIQ01000004.1"/>
</dbReference>
<evidence type="ECO:0000256" key="1">
    <source>
        <dbReference type="ARBA" id="ARBA00001932"/>
    </source>
</evidence>
<dbReference type="PROSITE" id="PS51645">
    <property type="entry name" value="PHR_CRY_ALPHA_BETA"/>
    <property type="match status" value="1"/>
</dbReference>
<dbReference type="SUPFAM" id="SSF48173">
    <property type="entry name" value="Cryptochrome/photolyase FAD-binding domain"/>
    <property type="match status" value="1"/>
</dbReference>
<dbReference type="PROSITE" id="PS00394">
    <property type="entry name" value="DNA_PHOTOLYASES_1_1"/>
    <property type="match status" value="1"/>
</dbReference>
<proteinExistence type="inferred from homology"/>
<dbReference type="GO" id="GO:0006139">
    <property type="term" value="P:nucleobase-containing compound metabolic process"/>
    <property type="evidence" value="ECO:0007669"/>
    <property type="project" value="UniProtKB-ARBA"/>
</dbReference>
<comment type="caution">
    <text evidence="8">The sequence shown here is derived from an EMBL/GenBank/DDBJ whole genome shotgun (WGS) entry which is preliminary data.</text>
</comment>
<evidence type="ECO:0000256" key="4">
    <source>
        <dbReference type="ARBA" id="ARBA00022991"/>
    </source>
</evidence>
<evidence type="ECO:0000313" key="9">
    <source>
        <dbReference type="Proteomes" id="UP000317332"/>
    </source>
</evidence>
<dbReference type="GO" id="GO:0071949">
    <property type="term" value="F:FAD binding"/>
    <property type="evidence" value="ECO:0007669"/>
    <property type="project" value="TreeGrafter"/>
</dbReference>
<organism evidence="8 9">
    <name type="scientific">Paucihalobacter ruber</name>
    <dbReference type="NCBI Taxonomy" id="2567861"/>
    <lineage>
        <taxon>Bacteria</taxon>
        <taxon>Pseudomonadati</taxon>
        <taxon>Bacteroidota</taxon>
        <taxon>Flavobacteriia</taxon>
        <taxon>Flavobacteriales</taxon>
        <taxon>Flavobacteriaceae</taxon>
        <taxon>Paucihalobacter</taxon>
    </lineage>
</organism>
<dbReference type="GO" id="GO:0009416">
    <property type="term" value="P:response to light stimulus"/>
    <property type="evidence" value="ECO:0007669"/>
    <property type="project" value="TreeGrafter"/>
</dbReference>
<dbReference type="InterPro" id="IPR005101">
    <property type="entry name" value="Cryptochr/Photolyase_FAD-bd"/>
</dbReference>
<keyword evidence="3 5" id="KW-0274">FAD</keyword>
<reference evidence="8 9" key="1">
    <citation type="submission" date="2019-06" db="EMBL/GenBank/DDBJ databases">
        <title>Flavobacteriaceae Paucihalobacterium erythroidium CWB-1, complete genome.</title>
        <authorList>
            <person name="Wu S."/>
        </authorList>
    </citation>
    <scope>NUCLEOTIDE SEQUENCE [LARGE SCALE GENOMIC DNA]</scope>
    <source>
        <strain evidence="8 9">CWB-1</strain>
    </source>
</reference>
<dbReference type="InterPro" id="IPR006050">
    <property type="entry name" value="DNA_photolyase_N"/>
</dbReference>
<comment type="cofactor">
    <cofactor evidence="1">
        <name>(6R)-5,10-methylene-5,6,7,8-tetrahydrofolate</name>
        <dbReference type="ChEBI" id="CHEBI:15636"/>
    </cofactor>
</comment>
<feature type="binding site" evidence="5">
    <location>
        <position position="268"/>
    </location>
    <ligand>
        <name>FAD</name>
        <dbReference type="ChEBI" id="CHEBI:57692"/>
    </ligand>
</feature>
<keyword evidence="4 6" id="KW-0157">Chromophore</keyword>
<keyword evidence="2 5" id="KW-0285">Flavoprotein</keyword>
<evidence type="ECO:0000256" key="2">
    <source>
        <dbReference type="ARBA" id="ARBA00022630"/>
    </source>
</evidence>
<evidence type="ECO:0000313" key="8">
    <source>
        <dbReference type="EMBL" id="TPV33201.1"/>
    </source>
</evidence>
<comment type="similarity">
    <text evidence="6">Belongs to the DNA photolyase family.</text>
</comment>